<dbReference type="EMBL" id="CAKMUD010000043">
    <property type="protein sequence ID" value="CAH1576061.1"/>
    <property type="molecule type" value="Genomic_DNA"/>
</dbReference>
<evidence type="ECO:0000313" key="1">
    <source>
        <dbReference type="EMBL" id="CAH1576061.1"/>
    </source>
</evidence>
<sequence length="40" mass="4674">MIGYKNHYPLTLATYAYGDSQRTVLEEWISFSIAKAHERL</sequence>
<evidence type="ECO:0000313" key="2">
    <source>
        <dbReference type="Proteomes" id="UP001295462"/>
    </source>
</evidence>
<protein>
    <submittedName>
        <fullName evidence="1">Uncharacterized protein</fullName>
    </submittedName>
</protein>
<gene>
    <name evidence="1" type="ORF">THF1A12_1370003</name>
</gene>
<reference evidence="1" key="1">
    <citation type="submission" date="2022-01" db="EMBL/GenBank/DDBJ databases">
        <authorList>
            <person name="Lagorce A."/>
        </authorList>
    </citation>
    <scope>NUCLEOTIDE SEQUENCE</scope>
    <source>
        <strain evidence="1">Th15_F1_A12</strain>
    </source>
</reference>
<proteinExistence type="predicted"/>
<dbReference type="AlphaFoldDB" id="A0AAU9QIQ2"/>
<name>A0AAU9QIQ2_9VIBR</name>
<dbReference type="Proteomes" id="UP001295462">
    <property type="component" value="Unassembled WGS sequence"/>
</dbReference>
<comment type="caution">
    <text evidence="1">The sequence shown here is derived from an EMBL/GenBank/DDBJ whole genome shotgun (WGS) entry which is preliminary data.</text>
</comment>
<organism evidence="1 2">
    <name type="scientific">Vibrio jasicida</name>
    <dbReference type="NCBI Taxonomy" id="766224"/>
    <lineage>
        <taxon>Bacteria</taxon>
        <taxon>Pseudomonadati</taxon>
        <taxon>Pseudomonadota</taxon>
        <taxon>Gammaproteobacteria</taxon>
        <taxon>Vibrionales</taxon>
        <taxon>Vibrionaceae</taxon>
        <taxon>Vibrio</taxon>
    </lineage>
</organism>
<accession>A0AAU9QIQ2</accession>